<dbReference type="AlphaFoldDB" id="A0ABC8K7J5"/>
<dbReference type="FunFam" id="1.10.1670.10:FF:000005">
    <property type="entry name" value="N-glycosylase/DNA lyase OGG1"/>
    <property type="match status" value="1"/>
</dbReference>
<sequence length="362" mass="40223">MKRPRPPSPPSISATAKPPLSPPLTPILKQKLHRTGTTPNWLPLKLTQTELTLPLTFPTGQTFRWKQTGPVQYSGSIGPHLVSLRQRPGDDTVSYCLHCSKTSPRAAELALLDFLNAEISLAELWSDFEMKDPRFGEVARHLRGARVLRQDPLECLIQFLCSSNNNIGRITKMVDFVSSLGLYLGEVEGFEFHQFPSLERLSRVSEDELRKAGFGYRAKYITGTVSALQSKPRGGDEWLLSLRKLELQDAIAALCTLPGVGPKVAACIALFSLDQHSAIPVDTHVWQIATRYLVPDLAGAKLTHKLCSRVAEAFVSKYGEYAGWAQTLLFIAELPAQKALLQTLSQPIKRDKTAERKKVMKL</sequence>
<evidence type="ECO:0000313" key="15">
    <source>
        <dbReference type="Proteomes" id="UP001642260"/>
    </source>
</evidence>
<comment type="catalytic activity">
    <reaction evidence="11">
        <text>2'-deoxyribonucleotide-(2'-deoxyribose 5'-phosphate)-2'-deoxyribonucleotide-DNA = a 3'-end 2'-deoxyribonucleotide-(2,3-dehydro-2,3-deoxyribose 5'-phosphate)-DNA + a 5'-end 5'-phospho-2'-deoxyribonucleoside-DNA + H(+)</text>
        <dbReference type="Rhea" id="RHEA:66592"/>
        <dbReference type="Rhea" id="RHEA-COMP:13180"/>
        <dbReference type="Rhea" id="RHEA-COMP:16897"/>
        <dbReference type="Rhea" id="RHEA-COMP:17067"/>
        <dbReference type="ChEBI" id="CHEBI:15378"/>
        <dbReference type="ChEBI" id="CHEBI:136412"/>
        <dbReference type="ChEBI" id="CHEBI:157695"/>
        <dbReference type="ChEBI" id="CHEBI:167181"/>
        <dbReference type="EC" id="4.2.99.18"/>
    </reaction>
</comment>
<gene>
    <name evidence="14" type="ORF">ERUC_LOCUS20342</name>
</gene>
<dbReference type="Proteomes" id="UP001642260">
    <property type="component" value="Unassembled WGS sequence"/>
</dbReference>
<keyword evidence="4" id="KW-0227">DNA damage</keyword>
<keyword evidence="9" id="KW-0511">Multifunctional enzyme</keyword>
<dbReference type="GO" id="GO:0019104">
    <property type="term" value="F:DNA N-glycosylase activity"/>
    <property type="evidence" value="ECO:0007669"/>
    <property type="project" value="UniProtKB-ARBA"/>
</dbReference>
<dbReference type="InterPro" id="IPR023170">
    <property type="entry name" value="HhH_base_excis_C"/>
</dbReference>
<evidence type="ECO:0000256" key="3">
    <source>
        <dbReference type="ARBA" id="ARBA00012720"/>
    </source>
</evidence>
<dbReference type="FunFam" id="3.30.310.40:FF:000003">
    <property type="entry name" value="N-glycosylase/DNA lyase OGG1"/>
    <property type="match status" value="1"/>
</dbReference>
<evidence type="ECO:0000256" key="10">
    <source>
        <dbReference type="ARBA" id="ARBA00023295"/>
    </source>
</evidence>
<name>A0ABC8K7J5_ERUVS</name>
<proteinExistence type="inferred from homology"/>
<dbReference type="EC" id="4.2.99.18" evidence="3"/>
<evidence type="ECO:0000256" key="2">
    <source>
        <dbReference type="ARBA" id="ARBA00010679"/>
    </source>
</evidence>
<dbReference type="SUPFAM" id="SSF48150">
    <property type="entry name" value="DNA-glycosylase"/>
    <property type="match status" value="1"/>
</dbReference>
<feature type="compositionally biased region" description="Pro residues" evidence="12">
    <location>
        <begin position="1"/>
        <end position="10"/>
    </location>
</feature>
<evidence type="ECO:0000256" key="1">
    <source>
        <dbReference type="ARBA" id="ARBA00004123"/>
    </source>
</evidence>
<dbReference type="InterPro" id="IPR052054">
    <property type="entry name" value="Oxidative_DNA_repair_enzyme"/>
</dbReference>
<dbReference type="Pfam" id="PF07934">
    <property type="entry name" value="OGG_N"/>
    <property type="match status" value="1"/>
</dbReference>
<dbReference type="PANTHER" id="PTHR10242">
    <property type="entry name" value="8-OXOGUANINE DNA GLYCOSYLASE"/>
    <property type="match status" value="1"/>
</dbReference>
<dbReference type="SUPFAM" id="SSF55945">
    <property type="entry name" value="TATA-box binding protein-like"/>
    <property type="match status" value="1"/>
</dbReference>
<dbReference type="Pfam" id="PF00730">
    <property type="entry name" value="HhH-GPD"/>
    <property type="match status" value="1"/>
</dbReference>
<comment type="caution">
    <text evidence="14">The sequence shown here is derived from an EMBL/GenBank/DDBJ whole genome shotgun (WGS) entry which is preliminary data.</text>
</comment>
<feature type="domain" description="HhH-GPD" evidence="13">
    <location>
        <begin position="161"/>
        <end position="334"/>
    </location>
</feature>
<dbReference type="GO" id="GO:0140078">
    <property type="term" value="F:class I DNA-(apurinic or apyrimidinic site) endonuclease activity"/>
    <property type="evidence" value="ECO:0007669"/>
    <property type="project" value="UniProtKB-EC"/>
</dbReference>
<evidence type="ECO:0000313" key="14">
    <source>
        <dbReference type="EMBL" id="CAH8354587.1"/>
    </source>
</evidence>
<keyword evidence="5" id="KW-0378">Hydrolase</keyword>
<keyword evidence="7" id="KW-0456">Lyase</keyword>
<keyword evidence="6" id="KW-0234">DNA repair</keyword>
<evidence type="ECO:0000256" key="8">
    <source>
        <dbReference type="ARBA" id="ARBA00023242"/>
    </source>
</evidence>
<dbReference type="Gene3D" id="3.30.310.40">
    <property type="match status" value="1"/>
</dbReference>
<reference evidence="14 15" key="1">
    <citation type="submission" date="2022-03" db="EMBL/GenBank/DDBJ databases">
        <authorList>
            <person name="Macdonald S."/>
            <person name="Ahmed S."/>
            <person name="Newling K."/>
        </authorList>
    </citation>
    <scope>NUCLEOTIDE SEQUENCE [LARGE SCALE GENOMIC DNA]</scope>
</reference>
<dbReference type="InterPro" id="IPR012904">
    <property type="entry name" value="OGG_N"/>
</dbReference>
<protein>
    <recommendedName>
        <fullName evidence="3">DNA-(apurinic or apyrimidinic site) lyase</fullName>
        <ecNumber evidence="3">4.2.99.18</ecNumber>
    </recommendedName>
</protein>
<dbReference type="EMBL" id="CAKOAT010195154">
    <property type="protein sequence ID" value="CAH8354587.1"/>
    <property type="molecule type" value="Genomic_DNA"/>
</dbReference>
<accession>A0ABC8K7J5</accession>
<evidence type="ECO:0000256" key="4">
    <source>
        <dbReference type="ARBA" id="ARBA00022763"/>
    </source>
</evidence>
<dbReference type="SMART" id="SM00478">
    <property type="entry name" value="ENDO3c"/>
    <property type="match status" value="1"/>
</dbReference>
<feature type="region of interest" description="Disordered" evidence="12">
    <location>
        <begin position="1"/>
        <end position="23"/>
    </location>
</feature>
<dbReference type="Gene3D" id="1.10.1670.10">
    <property type="entry name" value="Helix-hairpin-Helix base-excision DNA repair enzymes (C-terminal)"/>
    <property type="match status" value="1"/>
</dbReference>
<dbReference type="GO" id="GO:0006281">
    <property type="term" value="P:DNA repair"/>
    <property type="evidence" value="ECO:0007669"/>
    <property type="project" value="UniProtKB-KW"/>
</dbReference>
<keyword evidence="10" id="KW-0326">Glycosidase</keyword>
<dbReference type="InterPro" id="IPR003265">
    <property type="entry name" value="HhH-GPD_domain"/>
</dbReference>
<dbReference type="FunFam" id="1.10.340.30:FF:000012">
    <property type="entry name" value="N-glycosylase/DNA lyase"/>
    <property type="match status" value="1"/>
</dbReference>
<evidence type="ECO:0000256" key="12">
    <source>
        <dbReference type="SAM" id="MobiDB-lite"/>
    </source>
</evidence>
<keyword evidence="15" id="KW-1185">Reference proteome</keyword>
<dbReference type="CDD" id="cd00056">
    <property type="entry name" value="ENDO3c"/>
    <property type="match status" value="1"/>
</dbReference>
<evidence type="ECO:0000256" key="11">
    <source>
        <dbReference type="ARBA" id="ARBA00044632"/>
    </source>
</evidence>
<evidence type="ECO:0000256" key="7">
    <source>
        <dbReference type="ARBA" id="ARBA00023239"/>
    </source>
</evidence>
<dbReference type="Gene3D" id="1.10.340.30">
    <property type="entry name" value="Hypothetical protein, domain 2"/>
    <property type="match status" value="1"/>
</dbReference>
<evidence type="ECO:0000256" key="9">
    <source>
        <dbReference type="ARBA" id="ARBA00023268"/>
    </source>
</evidence>
<keyword evidence="8" id="KW-0539">Nucleus</keyword>
<comment type="subcellular location">
    <subcellularLocation>
        <location evidence="1">Nucleus</location>
    </subcellularLocation>
</comment>
<dbReference type="GO" id="GO:0005634">
    <property type="term" value="C:nucleus"/>
    <property type="evidence" value="ECO:0007669"/>
    <property type="project" value="UniProtKB-SubCell"/>
</dbReference>
<evidence type="ECO:0000256" key="5">
    <source>
        <dbReference type="ARBA" id="ARBA00022801"/>
    </source>
</evidence>
<organism evidence="14 15">
    <name type="scientific">Eruca vesicaria subsp. sativa</name>
    <name type="common">Garden rocket</name>
    <name type="synonym">Eruca sativa</name>
    <dbReference type="NCBI Taxonomy" id="29727"/>
    <lineage>
        <taxon>Eukaryota</taxon>
        <taxon>Viridiplantae</taxon>
        <taxon>Streptophyta</taxon>
        <taxon>Embryophyta</taxon>
        <taxon>Tracheophyta</taxon>
        <taxon>Spermatophyta</taxon>
        <taxon>Magnoliopsida</taxon>
        <taxon>eudicotyledons</taxon>
        <taxon>Gunneridae</taxon>
        <taxon>Pentapetalae</taxon>
        <taxon>rosids</taxon>
        <taxon>malvids</taxon>
        <taxon>Brassicales</taxon>
        <taxon>Brassicaceae</taxon>
        <taxon>Brassiceae</taxon>
        <taxon>Eruca</taxon>
    </lineage>
</organism>
<dbReference type="PANTHER" id="PTHR10242:SF2">
    <property type="entry name" value="N-GLYCOSYLASE_DNA LYASE"/>
    <property type="match status" value="1"/>
</dbReference>
<evidence type="ECO:0000256" key="6">
    <source>
        <dbReference type="ARBA" id="ARBA00023204"/>
    </source>
</evidence>
<evidence type="ECO:0000259" key="13">
    <source>
        <dbReference type="SMART" id="SM00478"/>
    </source>
</evidence>
<dbReference type="InterPro" id="IPR011257">
    <property type="entry name" value="DNA_glycosylase"/>
</dbReference>
<comment type="similarity">
    <text evidence="2">Belongs to the type-1 OGG1 family.</text>
</comment>